<evidence type="ECO:0000313" key="2">
    <source>
        <dbReference type="EMBL" id="EEG30445.1"/>
    </source>
</evidence>
<keyword evidence="3" id="KW-1185">Reference proteome</keyword>
<organism evidence="2 3">
    <name type="scientific">[Clostridium] methylpentosum DSM 5476</name>
    <dbReference type="NCBI Taxonomy" id="537013"/>
    <lineage>
        <taxon>Bacteria</taxon>
        <taxon>Bacillati</taxon>
        <taxon>Bacillota</taxon>
        <taxon>Clostridia</taxon>
        <taxon>Eubacteriales</taxon>
        <taxon>Oscillospiraceae</taxon>
        <taxon>Oscillospiraceae incertae sedis</taxon>
    </lineage>
</organism>
<reference evidence="2 3" key="1">
    <citation type="submission" date="2009-01" db="EMBL/GenBank/DDBJ databases">
        <authorList>
            <person name="Fulton L."/>
            <person name="Clifton S."/>
            <person name="Fulton B."/>
            <person name="Xu J."/>
            <person name="Minx P."/>
            <person name="Pepin K.H."/>
            <person name="Johnson M."/>
            <person name="Bhonagiri V."/>
            <person name="Nash W.E."/>
            <person name="Mardis E.R."/>
            <person name="Wilson R.K."/>
        </authorList>
    </citation>
    <scope>NUCLEOTIDE SEQUENCE [LARGE SCALE GENOMIC DNA]</scope>
    <source>
        <strain evidence="2 3">DSM 5476</strain>
    </source>
</reference>
<sequence>MRWYGFETTRLDLVAYCYPFNEHSRRCLTSLTSNMKEGLRSANSSTTSVTGLTIRSETGPDFSRHSGVKQQTAVRGHSVGGGFSILF</sequence>
<dbReference type="HOGENOM" id="CLU_2477872_0_0_9"/>
<feature type="compositionally biased region" description="Polar residues" evidence="1">
    <location>
        <begin position="39"/>
        <end position="56"/>
    </location>
</feature>
<name>C0EDN8_9FIRM</name>
<reference evidence="2 3" key="2">
    <citation type="submission" date="2009-02" db="EMBL/GenBank/DDBJ databases">
        <title>Draft genome sequence of Clostridium methylpentosum (DSM 5476).</title>
        <authorList>
            <person name="Sudarsanam P."/>
            <person name="Ley R."/>
            <person name="Guruge J."/>
            <person name="Turnbaugh P.J."/>
            <person name="Mahowald M."/>
            <person name="Liep D."/>
            <person name="Gordon J."/>
        </authorList>
    </citation>
    <scope>NUCLEOTIDE SEQUENCE [LARGE SCALE GENOMIC DNA]</scope>
    <source>
        <strain evidence="2 3">DSM 5476</strain>
    </source>
</reference>
<comment type="caution">
    <text evidence="2">The sequence shown here is derived from an EMBL/GenBank/DDBJ whole genome shotgun (WGS) entry which is preliminary data.</text>
</comment>
<dbReference type="EMBL" id="ACEC01000064">
    <property type="protein sequence ID" value="EEG30445.1"/>
    <property type="molecule type" value="Genomic_DNA"/>
</dbReference>
<evidence type="ECO:0000256" key="1">
    <source>
        <dbReference type="SAM" id="MobiDB-lite"/>
    </source>
</evidence>
<evidence type="ECO:0000313" key="3">
    <source>
        <dbReference type="Proteomes" id="UP000003340"/>
    </source>
</evidence>
<protein>
    <submittedName>
        <fullName evidence="2">Uncharacterized protein</fullName>
    </submittedName>
</protein>
<dbReference type="AlphaFoldDB" id="C0EDN8"/>
<accession>C0EDN8</accession>
<feature type="region of interest" description="Disordered" evidence="1">
    <location>
        <begin position="39"/>
        <end position="74"/>
    </location>
</feature>
<proteinExistence type="predicted"/>
<dbReference type="Proteomes" id="UP000003340">
    <property type="component" value="Unassembled WGS sequence"/>
</dbReference>
<gene>
    <name evidence="2" type="ORF">CLOSTMETH_01966</name>
</gene>